<feature type="domain" description="BZIP" evidence="3">
    <location>
        <begin position="156"/>
        <end position="203"/>
    </location>
</feature>
<evidence type="ECO:0000256" key="2">
    <source>
        <dbReference type="SAM" id="MobiDB-lite"/>
    </source>
</evidence>
<reference evidence="4 5" key="1">
    <citation type="submission" date="2018-04" db="EMBL/GenBank/DDBJ databases">
        <authorList>
            <person name="Zhang X."/>
            <person name="Yuan J."/>
            <person name="Li F."/>
            <person name="Xiang J."/>
        </authorList>
    </citation>
    <scope>NUCLEOTIDE SEQUENCE [LARGE SCALE GENOMIC DNA]</scope>
    <source>
        <tissue evidence="4">Muscle</tissue>
    </source>
</reference>
<evidence type="ECO:0000259" key="3">
    <source>
        <dbReference type="Pfam" id="PF07716"/>
    </source>
</evidence>
<feature type="region of interest" description="Disordered" evidence="2">
    <location>
        <begin position="125"/>
        <end position="144"/>
    </location>
</feature>
<evidence type="ECO:0000313" key="4">
    <source>
        <dbReference type="EMBL" id="ROT73290.1"/>
    </source>
</evidence>
<dbReference type="Pfam" id="PF07716">
    <property type="entry name" value="bZIP_2"/>
    <property type="match status" value="1"/>
</dbReference>
<name>A0A3R7P247_PENVA</name>
<proteinExistence type="predicted"/>
<evidence type="ECO:0000313" key="5">
    <source>
        <dbReference type="Proteomes" id="UP000283509"/>
    </source>
</evidence>
<dbReference type="OrthoDB" id="6370428at2759"/>
<keyword evidence="1" id="KW-0175">Coiled coil</keyword>
<dbReference type="Proteomes" id="UP000283509">
    <property type="component" value="Unassembled WGS sequence"/>
</dbReference>
<dbReference type="AlphaFoldDB" id="A0A3R7P247"/>
<comment type="caution">
    <text evidence="4">The sequence shown here is derived from an EMBL/GenBank/DDBJ whole genome shotgun (WGS) entry which is preliminary data.</text>
</comment>
<gene>
    <name evidence="4" type="ORF">C7M84_008289</name>
</gene>
<evidence type="ECO:0000256" key="1">
    <source>
        <dbReference type="SAM" id="Coils"/>
    </source>
</evidence>
<dbReference type="InterPro" id="IPR004827">
    <property type="entry name" value="bZIP"/>
</dbReference>
<keyword evidence="5" id="KW-1185">Reference proteome</keyword>
<sequence>MAYYESANASCFGGVEPRGNEDLETYVDSILPGTFRPSFGEDLDARRSLDLDLGAASLWPDDSRDELDACLDFSGKKASGFTSAMSYHGRDYSSVCDVLGEETNGLDLSDGPLLLDSDQLLQDSGHSLGAASSPSSRKGYRHRHTRKYLRDERLRKERNRELNNEASVLYREKQRTATSKKEKQLQHLQQENDQLCKKLELLTVQSDWCHDVYVKYNSYFPNPFEEASQELNYGARNNA</sequence>
<dbReference type="Gene3D" id="1.20.5.170">
    <property type="match status" value="1"/>
</dbReference>
<dbReference type="GO" id="GO:0003700">
    <property type="term" value="F:DNA-binding transcription factor activity"/>
    <property type="evidence" value="ECO:0007669"/>
    <property type="project" value="InterPro"/>
</dbReference>
<reference evidence="4 5" key="2">
    <citation type="submission" date="2019-01" db="EMBL/GenBank/DDBJ databases">
        <title>The decoding of complex shrimp genome reveals the adaptation for benthos swimmer, frequently molting mechanism and breeding impact on genome.</title>
        <authorList>
            <person name="Sun Y."/>
            <person name="Gao Y."/>
            <person name="Yu Y."/>
        </authorList>
    </citation>
    <scope>NUCLEOTIDE SEQUENCE [LARGE SCALE GENOMIC DNA]</scope>
    <source>
        <tissue evidence="4">Muscle</tissue>
    </source>
</reference>
<protein>
    <recommendedName>
        <fullName evidence="3">BZIP domain-containing protein</fullName>
    </recommendedName>
</protein>
<organism evidence="4 5">
    <name type="scientific">Penaeus vannamei</name>
    <name type="common">Whiteleg shrimp</name>
    <name type="synonym">Litopenaeus vannamei</name>
    <dbReference type="NCBI Taxonomy" id="6689"/>
    <lineage>
        <taxon>Eukaryota</taxon>
        <taxon>Metazoa</taxon>
        <taxon>Ecdysozoa</taxon>
        <taxon>Arthropoda</taxon>
        <taxon>Crustacea</taxon>
        <taxon>Multicrustacea</taxon>
        <taxon>Malacostraca</taxon>
        <taxon>Eumalacostraca</taxon>
        <taxon>Eucarida</taxon>
        <taxon>Decapoda</taxon>
        <taxon>Dendrobranchiata</taxon>
        <taxon>Penaeoidea</taxon>
        <taxon>Penaeidae</taxon>
        <taxon>Penaeus</taxon>
    </lineage>
</organism>
<feature type="coiled-coil region" evidence="1">
    <location>
        <begin position="171"/>
        <end position="205"/>
    </location>
</feature>
<accession>A0A3R7P247</accession>
<dbReference type="CDD" id="cd14686">
    <property type="entry name" value="bZIP"/>
    <property type="match status" value="1"/>
</dbReference>
<dbReference type="EMBL" id="QCYY01002043">
    <property type="protein sequence ID" value="ROT73290.1"/>
    <property type="molecule type" value="Genomic_DNA"/>
</dbReference>